<dbReference type="OrthoDB" id="2690041at2759"/>
<feature type="compositionally biased region" description="Polar residues" evidence="6">
    <location>
        <begin position="1"/>
        <end position="22"/>
    </location>
</feature>
<evidence type="ECO:0000256" key="5">
    <source>
        <dbReference type="ARBA" id="ARBA00023242"/>
    </source>
</evidence>
<evidence type="ECO:0000256" key="2">
    <source>
        <dbReference type="ARBA" id="ARBA00022723"/>
    </source>
</evidence>
<dbReference type="GO" id="GO:0046983">
    <property type="term" value="F:protein dimerization activity"/>
    <property type="evidence" value="ECO:0007669"/>
    <property type="project" value="InterPro"/>
</dbReference>
<feature type="region of interest" description="Disordered" evidence="6">
    <location>
        <begin position="96"/>
        <end position="153"/>
    </location>
</feature>
<feature type="domain" description="HAT C-terminal dimerisation" evidence="7">
    <location>
        <begin position="862"/>
        <end position="930"/>
    </location>
</feature>
<keyword evidence="2" id="KW-0479">Metal-binding</keyword>
<evidence type="ECO:0000256" key="3">
    <source>
        <dbReference type="ARBA" id="ARBA00022771"/>
    </source>
</evidence>
<keyword evidence="4" id="KW-0862">Zinc</keyword>
<reference evidence="8 9" key="1">
    <citation type="journal article" date="2020" name="ISME J.">
        <title>Uncovering the hidden diversity of litter-decomposition mechanisms in mushroom-forming fungi.</title>
        <authorList>
            <person name="Floudas D."/>
            <person name="Bentzer J."/>
            <person name="Ahren D."/>
            <person name="Johansson T."/>
            <person name="Persson P."/>
            <person name="Tunlid A."/>
        </authorList>
    </citation>
    <scope>NUCLEOTIDE SEQUENCE [LARGE SCALE GENOMIC DNA]</scope>
    <source>
        <strain evidence="8 9">CBS 661.87</strain>
    </source>
</reference>
<evidence type="ECO:0000313" key="9">
    <source>
        <dbReference type="Proteomes" id="UP000565441"/>
    </source>
</evidence>
<dbReference type="InterPro" id="IPR008906">
    <property type="entry name" value="HATC_C_dom"/>
</dbReference>
<sequence>MDDPSQLSPSIPATRLSSNTPGPATRDFQHSAPNPYCMPYVPHGAPPASHHSATLAPHPAYYSFQYPAYHYSQSQHVYRPAQTAPITPGQFYGTAATTPQTPLTPAPRTRRKRPAVSTVTAPPSTRRRRNTENQPAPTTHTNFHATTPGSTQPSAVYGVGPVLPLSDLHELTRQEDFTFASFGSIANKAAKKSSSAASDVWYFTMRAVSGEKPNAMVQPSEDQLYTERPKNAAYVACRLCKKGDWFAWKCVEGQTTRICEHLQSRHWSVYRELVVSKKLKGWEKTAKLRHGPFENARASSEGREPFTLEGFYDRLAKWIVVDDQSINVIESPELRDLLLFIGTELTENNLPHRTKLTEIIVESFKKEYAELMNDIQNALGRVSLTSDGWSRTSLSSHLAITAHYMVMSSDGHLILRSRLIAFRKLEGSHTGENMAKVLWRVINDLNIVDRIGMITLDNASNNNTMMEHLERLFPTVQRMPAPIIIFDREGNRIRCFPHVTNIAVKTGVTYITKLAEQDTEVLAEEIEEYFEREPTTDDFDYLDALKSDVVATARKLVSACRSSGQRREELKDSIVSGNLGGIFGDNGLRVVALLRDVDTRWSSIFLMIDRVLELYPAIKIMLEKPQYTDIQDLLLNDTQLRVLSDIRQFLYVFHTVQEIVSADKTPTLSKVLPLYEKLIMVLQDLKRVIPNLTHVISASEGKLVEYLEMARKTRIYSLAMFINPTIKLQWAETHWGMTDRDNAKKWTRESMLEHYCVMRTEKASLPASTLPRTASCRTVNIGTDASRAQATGFARFNALAQSLSSGSLSSESSMSSHPTTSSEVIAAPEQTLSDAEQAVLDEAVVDEELQRWLALGIITNAREVEEFDLVRFWQSKKFEFPILYKIALDVLPVQASAVPCERVFSSSKETDSLRRANLSPEMMEVLQILKYLVRSERLEFMQGRLAKEDECTVLDLEPSVLNNFVISGNVDQLEALIDSTNF</sequence>
<dbReference type="SUPFAM" id="SSF53098">
    <property type="entry name" value="Ribonuclease H-like"/>
    <property type="match status" value="1"/>
</dbReference>
<keyword evidence="3" id="KW-0863">Zinc-finger</keyword>
<gene>
    <name evidence="8" type="ORF">D9615_000715</name>
</gene>
<name>A0A8H5MBB6_9AGAR</name>
<comment type="subcellular location">
    <subcellularLocation>
        <location evidence="1">Nucleus</location>
    </subcellularLocation>
</comment>
<dbReference type="InterPro" id="IPR052035">
    <property type="entry name" value="ZnF_BED_domain_contain"/>
</dbReference>
<dbReference type="EMBL" id="JAACJP010000001">
    <property type="protein sequence ID" value="KAF5387624.1"/>
    <property type="molecule type" value="Genomic_DNA"/>
</dbReference>
<proteinExistence type="predicted"/>
<feature type="compositionally biased region" description="Polar residues" evidence="6">
    <location>
        <begin position="132"/>
        <end position="153"/>
    </location>
</feature>
<evidence type="ECO:0000256" key="6">
    <source>
        <dbReference type="SAM" id="MobiDB-lite"/>
    </source>
</evidence>
<feature type="region of interest" description="Disordered" evidence="6">
    <location>
        <begin position="1"/>
        <end position="30"/>
    </location>
</feature>
<dbReference type="Proteomes" id="UP000565441">
    <property type="component" value="Unassembled WGS sequence"/>
</dbReference>
<evidence type="ECO:0000256" key="1">
    <source>
        <dbReference type="ARBA" id="ARBA00004123"/>
    </source>
</evidence>
<evidence type="ECO:0000256" key="4">
    <source>
        <dbReference type="ARBA" id="ARBA00022833"/>
    </source>
</evidence>
<dbReference type="GO" id="GO:0008270">
    <property type="term" value="F:zinc ion binding"/>
    <property type="evidence" value="ECO:0007669"/>
    <property type="project" value="UniProtKB-KW"/>
</dbReference>
<dbReference type="GO" id="GO:0005634">
    <property type="term" value="C:nucleus"/>
    <property type="evidence" value="ECO:0007669"/>
    <property type="project" value="UniProtKB-SubCell"/>
</dbReference>
<evidence type="ECO:0000259" key="7">
    <source>
        <dbReference type="Pfam" id="PF05699"/>
    </source>
</evidence>
<feature type="compositionally biased region" description="Low complexity" evidence="6">
    <location>
        <begin position="96"/>
        <end position="107"/>
    </location>
</feature>
<dbReference type="InterPro" id="IPR012337">
    <property type="entry name" value="RNaseH-like_sf"/>
</dbReference>
<dbReference type="Pfam" id="PF05699">
    <property type="entry name" value="Dimer_Tnp_hAT"/>
    <property type="match status" value="1"/>
</dbReference>
<dbReference type="PANTHER" id="PTHR46481:SF10">
    <property type="entry name" value="ZINC FINGER BED DOMAIN-CONTAINING PROTEIN 39"/>
    <property type="match status" value="1"/>
</dbReference>
<organism evidence="8 9">
    <name type="scientific">Tricholomella constricta</name>
    <dbReference type="NCBI Taxonomy" id="117010"/>
    <lineage>
        <taxon>Eukaryota</taxon>
        <taxon>Fungi</taxon>
        <taxon>Dikarya</taxon>
        <taxon>Basidiomycota</taxon>
        <taxon>Agaricomycotina</taxon>
        <taxon>Agaricomycetes</taxon>
        <taxon>Agaricomycetidae</taxon>
        <taxon>Agaricales</taxon>
        <taxon>Tricholomatineae</taxon>
        <taxon>Lyophyllaceae</taxon>
        <taxon>Tricholomella</taxon>
    </lineage>
</organism>
<keyword evidence="9" id="KW-1185">Reference proteome</keyword>
<keyword evidence="5" id="KW-0539">Nucleus</keyword>
<accession>A0A8H5MBB6</accession>
<evidence type="ECO:0000313" key="8">
    <source>
        <dbReference type="EMBL" id="KAF5387624.1"/>
    </source>
</evidence>
<protein>
    <recommendedName>
        <fullName evidence="7">HAT C-terminal dimerisation domain-containing protein</fullName>
    </recommendedName>
</protein>
<comment type="caution">
    <text evidence="8">The sequence shown here is derived from an EMBL/GenBank/DDBJ whole genome shotgun (WGS) entry which is preliminary data.</text>
</comment>
<dbReference type="PANTHER" id="PTHR46481">
    <property type="entry name" value="ZINC FINGER BED DOMAIN-CONTAINING PROTEIN 4"/>
    <property type="match status" value="1"/>
</dbReference>
<dbReference type="AlphaFoldDB" id="A0A8H5MBB6"/>